<dbReference type="Proteomes" id="UP000823823">
    <property type="component" value="Unassembled WGS sequence"/>
</dbReference>
<reference evidence="2" key="2">
    <citation type="submission" date="2021-04" db="EMBL/GenBank/DDBJ databases">
        <authorList>
            <person name="Gilroy R."/>
        </authorList>
    </citation>
    <scope>NUCLEOTIDE SEQUENCE</scope>
    <source>
        <strain evidence="2">ChiHjej13B12-24818</strain>
    </source>
</reference>
<dbReference type="GO" id="GO:0004497">
    <property type="term" value="F:monooxygenase activity"/>
    <property type="evidence" value="ECO:0007669"/>
    <property type="project" value="TreeGrafter"/>
</dbReference>
<dbReference type="PANTHER" id="PTHR43539">
    <property type="entry name" value="FLAVIN-BINDING MONOOXYGENASE-LIKE PROTEIN (AFU_ORTHOLOGUE AFUA_4G09220)"/>
    <property type="match status" value="1"/>
</dbReference>
<dbReference type="Gene3D" id="3.50.50.60">
    <property type="entry name" value="FAD/NAD(P)-binding domain"/>
    <property type="match status" value="1"/>
</dbReference>
<evidence type="ECO:0000256" key="1">
    <source>
        <dbReference type="ARBA" id="ARBA00023002"/>
    </source>
</evidence>
<sequence>MGDRVRTTDVVVIGAGQAGLSAIHHLLRRGVRPADEIALAASPDPDRLPRVAGPQDLSFLALDAEPGPGGAWRHRWDSLTMATVNGISELPGMPAVDHSPGVPSNQAIPDYFADFEHQHAAPVERPVRVLRVEEDPVAIGTPRADVASGADEAPRPLLVTSERTDGGRRAPIRARAVINATGTWTRPFLPTYPGAADFEGNHLHTVDYTRAEDFTGQRVAVVGGGISALGFLLELAEVARTRWYTRHEPVFQDGPFTPEEGRRAVAGVAERVQAGLPVQSVVSATGLIWTPALRDADARGVLERHEMFARIVPDGVVETDGTLTQLDVILWATGFRHELRHLRGLRLHGPLGGIRMDGTAVASDPRIHLLGYGPSASTIGANRAGRTAVTTLLRTLGTS</sequence>
<dbReference type="PANTHER" id="PTHR43539:SF78">
    <property type="entry name" value="FLAVIN-CONTAINING MONOOXYGENASE"/>
    <property type="match status" value="1"/>
</dbReference>
<name>A0A9D2LD52_9MICO</name>
<reference evidence="2" key="1">
    <citation type="journal article" date="2021" name="PeerJ">
        <title>Extensive microbial diversity within the chicken gut microbiome revealed by metagenomics and culture.</title>
        <authorList>
            <person name="Gilroy R."/>
            <person name="Ravi A."/>
            <person name="Getino M."/>
            <person name="Pursley I."/>
            <person name="Horton D.L."/>
            <person name="Alikhan N.F."/>
            <person name="Baker D."/>
            <person name="Gharbi K."/>
            <person name="Hall N."/>
            <person name="Watson M."/>
            <person name="Adriaenssens E.M."/>
            <person name="Foster-Nyarko E."/>
            <person name="Jarju S."/>
            <person name="Secka A."/>
            <person name="Antonio M."/>
            <person name="Oren A."/>
            <person name="Chaudhuri R.R."/>
            <person name="La Ragione R."/>
            <person name="Hildebrand F."/>
            <person name="Pallen M.J."/>
        </authorList>
    </citation>
    <scope>NUCLEOTIDE SEQUENCE</scope>
    <source>
        <strain evidence="2">ChiHjej13B12-24818</strain>
    </source>
</reference>
<evidence type="ECO:0000313" key="2">
    <source>
        <dbReference type="EMBL" id="HJB10434.1"/>
    </source>
</evidence>
<dbReference type="InterPro" id="IPR050982">
    <property type="entry name" value="Auxin_biosynth/cation_transpt"/>
</dbReference>
<dbReference type="InterPro" id="IPR036188">
    <property type="entry name" value="FAD/NAD-bd_sf"/>
</dbReference>
<gene>
    <name evidence="2" type="ORF">H9786_07865</name>
</gene>
<dbReference type="AlphaFoldDB" id="A0A9D2LD52"/>
<comment type="caution">
    <text evidence="2">The sequence shown here is derived from an EMBL/GenBank/DDBJ whole genome shotgun (WGS) entry which is preliminary data.</text>
</comment>
<dbReference type="SUPFAM" id="SSF51905">
    <property type="entry name" value="FAD/NAD(P)-binding domain"/>
    <property type="match status" value="2"/>
</dbReference>
<proteinExistence type="predicted"/>
<evidence type="ECO:0000313" key="3">
    <source>
        <dbReference type="Proteomes" id="UP000823823"/>
    </source>
</evidence>
<keyword evidence="1" id="KW-0560">Oxidoreductase</keyword>
<protein>
    <submittedName>
        <fullName evidence="2">NAD(P)/FAD-dependent oxidoreductase</fullName>
    </submittedName>
</protein>
<dbReference type="GO" id="GO:0050660">
    <property type="term" value="F:flavin adenine dinucleotide binding"/>
    <property type="evidence" value="ECO:0007669"/>
    <property type="project" value="TreeGrafter"/>
</dbReference>
<dbReference type="PRINTS" id="PR00368">
    <property type="entry name" value="FADPNR"/>
</dbReference>
<organism evidence="2 3">
    <name type="scientific">Candidatus Brachybacterium merdavium</name>
    <dbReference type="NCBI Taxonomy" id="2838513"/>
    <lineage>
        <taxon>Bacteria</taxon>
        <taxon>Bacillati</taxon>
        <taxon>Actinomycetota</taxon>
        <taxon>Actinomycetes</taxon>
        <taxon>Micrococcales</taxon>
        <taxon>Dermabacteraceae</taxon>
        <taxon>Brachybacterium</taxon>
    </lineage>
</organism>
<dbReference type="EMBL" id="DWZH01000056">
    <property type="protein sequence ID" value="HJB10434.1"/>
    <property type="molecule type" value="Genomic_DNA"/>
</dbReference>
<dbReference type="Pfam" id="PF13738">
    <property type="entry name" value="Pyr_redox_3"/>
    <property type="match status" value="1"/>
</dbReference>
<accession>A0A9D2LD52</accession>